<sequence length="73" mass="8732">MFWQQLWFLSNMVFVALLIVYLFMHRAVTLARQEQNAVLLAKKLKVRMTFAFITIASFLVMISFFLINMRVNR</sequence>
<dbReference type="EMBL" id="CP048286">
    <property type="protein sequence ID" value="QHW30312.1"/>
    <property type="molecule type" value="Genomic_DNA"/>
</dbReference>
<keyword evidence="1" id="KW-0472">Membrane</keyword>
<dbReference type="RefSeq" id="WP_162639041.1">
    <property type="nucleotide sequence ID" value="NZ_CP048286.1"/>
</dbReference>
<reference evidence="2 3" key="1">
    <citation type="submission" date="2020-02" db="EMBL/GenBank/DDBJ databases">
        <title>Paenibacillus sp. nov., isolated from rhizosphere soil of tomato.</title>
        <authorList>
            <person name="Weon H.-Y."/>
            <person name="Lee S.A."/>
        </authorList>
    </citation>
    <scope>NUCLEOTIDE SEQUENCE [LARGE SCALE GENOMIC DNA]</scope>
    <source>
        <strain evidence="2 3">14171R-81</strain>
    </source>
</reference>
<gene>
    <name evidence="2" type="ORF">GZH47_05265</name>
</gene>
<keyword evidence="1" id="KW-0812">Transmembrane</keyword>
<accession>A0A6C0P0S0</accession>
<protein>
    <submittedName>
        <fullName evidence="2">Uncharacterized protein</fullName>
    </submittedName>
</protein>
<dbReference type="KEGG" id="prz:GZH47_05265"/>
<dbReference type="AlphaFoldDB" id="A0A6C0P0S0"/>
<dbReference type="Proteomes" id="UP000479114">
    <property type="component" value="Chromosome"/>
</dbReference>
<evidence type="ECO:0000313" key="2">
    <source>
        <dbReference type="EMBL" id="QHW30312.1"/>
    </source>
</evidence>
<name>A0A6C0P0S0_9BACL</name>
<keyword evidence="1" id="KW-1133">Transmembrane helix</keyword>
<keyword evidence="3" id="KW-1185">Reference proteome</keyword>
<proteinExistence type="predicted"/>
<evidence type="ECO:0000256" key="1">
    <source>
        <dbReference type="SAM" id="Phobius"/>
    </source>
</evidence>
<evidence type="ECO:0000313" key="3">
    <source>
        <dbReference type="Proteomes" id="UP000479114"/>
    </source>
</evidence>
<feature type="transmembrane region" description="Helical" evidence="1">
    <location>
        <begin position="6"/>
        <end position="24"/>
    </location>
</feature>
<feature type="transmembrane region" description="Helical" evidence="1">
    <location>
        <begin position="44"/>
        <end position="67"/>
    </location>
</feature>
<organism evidence="2 3">
    <name type="scientific">Paenibacillus rhizovicinus</name>
    <dbReference type="NCBI Taxonomy" id="2704463"/>
    <lineage>
        <taxon>Bacteria</taxon>
        <taxon>Bacillati</taxon>
        <taxon>Bacillota</taxon>
        <taxon>Bacilli</taxon>
        <taxon>Bacillales</taxon>
        <taxon>Paenibacillaceae</taxon>
        <taxon>Paenibacillus</taxon>
    </lineage>
</organism>